<feature type="compositionally biased region" description="Acidic residues" evidence="1">
    <location>
        <begin position="186"/>
        <end position="227"/>
    </location>
</feature>
<organism evidence="2 3">
    <name type="scientific">Piedraia hortae CBS 480.64</name>
    <dbReference type="NCBI Taxonomy" id="1314780"/>
    <lineage>
        <taxon>Eukaryota</taxon>
        <taxon>Fungi</taxon>
        <taxon>Dikarya</taxon>
        <taxon>Ascomycota</taxon>
        <taxon>Pezizomycotina</taxon>
        <taxon>Dothideomycetes</taxon>
        <taxon>Dothideomycetidae</taxon>
        <taxon>Capnodiales</taxon>
        <taxon>Piedraiaceae</taxon>
        <taxon>Piedraia</taxon>
    </lineage>
</organism>
<reference evidence="2" key="1">
    <citation type="journal article" date="2020" name="Stud. Mycol.">
        <title>101 Dothideomycetes genomes: a test case for predicting lifestyles and emergence of pathogens.</title>
        <authorList>
            <person name="Haridas S."/>
            <person name="Albert R."/>
            <person name="Binder M."/>
            <person name="Bloem J."/>
            <person name="Labutti K."/>
            <person name="Salamov A."/>
            <person name="Andreopoulos B."/>
            <person name="Baker S."/>
            <person name="Barry K."/>
            <person name="Bills G."/>
            <person name="Bluhm B."/>
            <person name="Cannon C."/>
            <person name="Castanera R."/>
            <person name="Culley D."/>
            <person name="Daum C."/>
            <person name="Ezra D."/>
            <person name="Gonzalez J."/>
            <person name="Henrissat B."/>
            <person name="Kuo A."/>
            <person name="Liang C."/>
            <person name="Lipzen A."/>
            <person name="Lutzoni F."/>
            <person name="Magnuson J."/>
            <person name="Mondo S."/>
            <person name="Nolan M."/>
            <person name="Ohm R."/>
            <person name="Pangilinan J."/>
            <person name="Park H.-J."/>
            <person name="Ramirez L."/>
            <person name="Alfaro M."/>
            <person name="Sun H."/>
            <person name="Tritt A."/>
            <person name="Yoshinaga Y."/>
            <person name="Zwiers L.-H."/>
            <person name="Turgeon B."/>
            <person name="Goodwin S."/>
            <person name="Spatafora J."/>
            <person name="Crous P."/>
            <person name="Grigoriev I."/>
        </authorList>
    </citation>
    <scope>NUCLEOTIDE SEQUENCE</scope>
    <source>
        <strain evidence="2">CBS 480.64</strain>
    </source>
</reference>
<protein>
    <submittedName>
        <fullName evidence="2">Uncharacterized protein</fullName>
    </submittedName>
</protein>
<sequence>MSSSTTLPHAFPKPFASYLKTKLIYDLDLYEHRVSLTSNRPPLPQPALKLTEIPPPSLNLEINAANLLESLANNLVCSLALNKIHEDTFEETFHYACICDLANSLANDLVAQMLARKLVRVDGVMTCQYMKVLGDEFAGVLEEYRDRTLEGVDGEEQEKRAAKKKKRANKNRNRKLKKKAAKEGMGDNEEDGEGGEEEGGEEDGEGGEEEGGAADEDADDDGEYEFF</sequence>
<dbReference type="AlphaFoldDB" id="A0A6A7C235"/>
<name>A0A6A7C235_9PEZI</name>
<keyword evidence="3" id="KW-1185">Reference proteome</keyword>
<gene>
    <name evidence="2" type="ORF">K470DRAFT_263665</name>
</gene>
<feature type="compositionally biased region" description="Basic residues" evidence="1">
    <location>
        <begin position="161"/>
        <end position="180"/>
    </location>
</feature>
<accession>A0A6A7C235</accession>
<dbReference type="Proteomes" id="UP000799421">
    <property type="component" value="Unassembled WGS sequence"/>
</dbReference>
<dbReference type="EMBL" id="MU005972">
    <property type="protein sequence ID" value="KAF2861534.1"/>
    <property type="molecule type" value="Genomic_DNA"/>
</dbReference>
<evidence type="ECO:0000256" key="1">
    <source>
        <dbReference type="SAM" id="MobiDB-lite"/>
    </source>
</evidence>
<evidence type="ECO:0000313" key="3">
    <source>
        <dbReference type="Proteomes" id="UP000799421"/>
    </source>
</evidence>
<evidence type="ECO:0000313" key="2">
    <source>
        <dbReference type="EMBL" id="KAF2861534.1"/>
    </source>
</evidence>
<proteinExistence type="predicted"/>
<feature type="region of interest" description="Disordered" evidence="1">
    <location>
        <begin position="150"/>
        <end position="227"/>
    </location>
</feature>